<dbReference type="GO" id="GO:0003677">
    <property type="term" value="F:DNA binding"/>
    <property type="evidence" value="ECO:0007669"/>
    <property type="project" value="InterPro"/>
</dbReference>
<keyword evidence="11" id="KW-0539">Nucleus</keyword>
<dbReference type="NCBIfam" id="TIGR00574">
    <property type="entry name" value="dnl1"/>
    <property type="match status" value="1"/>
</dbReference>
<dbReference type="GO" id="GO:0003910">
    <property type="term" value="F:DNA ligase (ATP) activity"/>
    <property type="evidence" value="ECO:0007669"/>
    <property type="project" value="UniProtKB-EC"/>
</dbReference>
<comment type="subcellular location">
    <subcellularLocation>
        <location evidence="1">Nucleus</location>
    </subcellularLocation>
</comment>
<dbReference type="Pfam" id="PF01068">
    <property type="entry name" value="DNA_ligase_A_M"/>
    <property type="match status" value="1"/>
</dbReference>
<dbReference type="InterPro" id="IPR016059">
    <property type="entry name" value="DNA_ligase_ATP-dep_CS"/>
</dbReference>
<reference evidence="18" key="1">
    <citation type="submission" date="2021-01" db="EMBL/GenBank/DDBJ databases">
        <authorList>
            <person name="Corre E."/>
            <person name="Pelletier E."/>
            <person name="Niang G."/>
            <person name="Scheremetjew M."/>
            <person name="Finn R."/>
            <person name="Kale V."/>
            <person name="Holt S."/>
            <person name="Cochrane G."/>
            <person name="Meng A."/>
            <person name="Brown T."/>
            <person name="Cohen L."/>
        </authorList>
    </citation>
    <scope>NUCLEOTIDE SEQUENCE</scope>
    <source>
        <strain evidence="18">CCMP1897</strain>
    </source>
</reference>
<dbReference type="Gene3D" id="2.40.50.140">
    <property type="entry name" value="Nucleic acid-binding proteins"/>
    <property type="match status" value="1"/>
</dbReference>
<evidence type="ECO:0000256" key="12">
    <source>
        <dbReference type="ARBA" id="ARBA00023306"/>
    </source>
</evidence>
<feature type="compositionally biased region" description="Acidic residues" evidence="16">
    <location>
        <begin position="88"/>
        <end position="99"/>
    </location>
</feature>
<dbReference type="FunFam" id="3.30.470.30:FF:000016">
    <property type="entry name" value="DNA ligase"/>
    <property type="match status" value="1"/>
</dbReference>
<evidence type="ECO:0000256" key="6">
    <source>
        <dbReference type="ARBA" id="ARBA00022741"/>
    </source>
</evidence>
<dbReference type="PROSITE" id="PS50160">
    <property type="entry name" value="DNA_LIGASE_A3"/>
    <property type="match status" value="1"/>
</dbReference>
<dbReference type="CDD" id="cd07969">
    <property type="entry name" value="OBF_DNA_ligase_I"/>
    <property type="match status" value="1"/>
</dbReference>
<feature type="region of interest" description="Disordered" evidence="16">
    <location>
        <begin position="1"/>
        <end position="109"/>
    </location>
</feature>
<dbReference type="GO" id="GO:0005524">
    <property type="term" value="F:ATP binding"/>
    <property type="evidence" value="ECO:0007669"/>
    <property type="project" value="UniProtKB-KW"/>
</dbReference>
<feature type="domain" description="ATP-dependent DNA ligase family profile" evidence="17">
    <location>
        <begin position="514"/>
        <end position="650"/>
    </location>
</feature>
<dbReference type="Pfam" id="PF04675">
    <property type="entry name" value="DNA_ligase_A_N"/>
    <property type="match status" value="1"/>
</dbReference>
<proteinExistence type="inferred from homology"/>
<dbReference type="AlphaFoldDB" id="A0A7S3XCH1"/>
<dbReference type="InterPro" id="IPR050191">
    <property type="entry name" value="ATP-dep_DNA_ligase"/>
</dbReference>
<evidence type="ECO:0000256" key="14">
    <source>
        <dbReference type="RuleBase" id="RU000617"/>
    </source>
</evidence>
<keyword evidence="9 14" id="KW-0233">DNA recombination</keyword>
<evidence type="ECO:0000256" key="2">
    <source>
        <dbReference type="ARBA" id="ARBA00007572"/>
    </source>
</evidence>
<dbReference type="SUPFAM" id="SSF117018">
    <property type="entry name" value="ATP-dependent DNA ligase DNA-binding domain"/>
    <property type="match status" value="1"/>
</dbReference>
<gene>
    <name evidence="18" type="ORF">PSAL00342_LOCUS889</name>
</gene>
<keyword evidence="5" id="KW-0235">DNA replication</keyword>
<evidence type="ECO:0000259" key="17">
    <source>
        <dbReference type="PROSITE" id="PS50160"/>
    </source>
</evidence>
<keyword evidence="10 14" id="KW-0234">DNA repair</keyword>
<dbReference type="InterPro" id="IPR012340">
    <property type="entry name" value="NA-bd_OB-fold"/>
</dbReference>
<dbReference type="GO" id="GO:0005634">
    <property type="term" value="C:nucleus"/>
    <property type="evidence" value="ECO:0007669"/>
    <property type="project" value="UniProtKB-SubCell"/>
</dbReference>
<dbReference type="FunFam" id="2.40.50.140:FF:000062">
    <property type="entry name" value="DNA ligase"/>
    <property type="match status" value="1"/>
</dbReference>
<dbReference type="Pfam" id="PF04679">
    <property type="entry name" value="DNA_ligase_A_C"/>
    <property type="match status" value="1"/>
</dbReference>
<dbReference type="PROSITE" id="PS00697">
    <property type="entry name" value="DNA_LIGASE_A1"/>
    <property type="match status" value="1"/>
</dbReference>
<comment type="catalytic activity">
    <reaction evidence="13 14">
        <text>ATP + (deoxyribonucleotide)n-3'-hydroxyl + 5'-phospho-(deoxyribonucleotide)m = (deoxyribonucleotide)n+m + AMP + diphosphate.</text>
        <dbReference type="EC" id="6.5.1.1"/>
    </reaction>
</comment>
<dbReference type="InterPro" id="IPR036599">
    <property type="entry name" value="DNA_ligase_N_sf"/>
</dbReference>
<feature type="compositionally biased region" description="Basic and acidic residues" evidence="16">
    <location>
        <begin position="35"/>
        <end position="45"/>
    </location>
</feature>
<dbReference type="Gene3D" id="1.10.3260.10">
    <property type="entry name" value="DNA ligase, ATP-dependent, N-terminal domain"/>
    <property type="match status" value="1"/>
</dbReference>
<feature type="compositionally biased region" description="Polar residues" evidence="16">
    <location>
        <begin position="1"/>
        <end position="12"/>
    </location>
</feature>
<dbReference type="GO" id="GO:0006273">
    <property type="term" value="P:lagging strand elongation"/>
    <property type="evidence" value="ECO:0007669"/>
    <property type="project" value="TreeGrafter"/>
</dbReference>
<dbReference type="PROSITE" id="PS00333">
    <property type="entry name" value="DNA_LIGASE_A2"/>
    <property type="match status" value="1"/>
</dbReference>
<name>A0A7S3XCH1_9CHLO</name>
<dbReference type="FunFam" id="1.10.3260.10:FF:000001">
    <property type="entry name" value="DNA ligase"/>
    <property type="match status" value="1"/>
</dbReference>
<evidence type="ECO:0000256" key="1">
    <source>
        <dbReference type="ARBA" id="ARBA00004123"/>
    </source>
</evidence>
<evidence type="ECO:0000256" key="4">
    <source>
        <dbReference type="ARBA" id="ARBA00022618"/>
    </source>
</evidence>
<comment type="similarity">
    <text evidence="2 15">Belongs to the ATP-dependent DNA ligase family.</text>
</comment>
<keyword evidence="6 14" id="KW-0547">Nucleotide-binding</keyword>
<dbReference type="InterPro" id="IPR000977">
    <property type="entry name" value="DNA_ligase_ATP-dep"/>
</dbReference>
<feature type="compositionally biased region" description="Polar residues" evidence="16">
    <location>
        <begin position="100"/>
        <end position="109"/>
    </location>
</feature>
<keyword evidence="8 14" id="KW-0067">ATP-binding</keyword>
<accession>A0A7S3XCH1</accession>
<keyword evidence="12" id="KW-0131">Cell cycle</keyword>
<dbReference type="PANTHER" id="PTHR45674:SF4">
    <property type="entry name" value="DNA LIGASE 1"/>
    <property type="match status" value="1"/>
</dbReference>
<evidence type="ECO:0000256" key="10">
    <source>
        <dbReference type="ARBA" id="ARBA00023204"/>
    </source>
</evidence>
<dbReference type="GO" id="GO:0051301">
    <property type="term" value="P:cell division"/>
    <property type="evidence" value="ECO:0007669"/>
    <property type="project" value="UniProtKB-KW"/>
</dbReference>
<dbReference type="PANTHER" id="PTHR45674">
    <property type="entry name" value="DNA LIGASE 1/3 FAMILY MEMBER"/>
    <property type="match status" value="1"/>
</dbReference>
<keyword evidence="7 14" id="KW-0227">DNA damage</keyword>
<dbReference type="EMBL" id="HBIS01001028">
    <property type="protein sequence ID" value="CAE0607072.1"/>
    <property type="molecule type" value="Transcribed_RNA"/>
</dbReference>
<evidence type="ECO:0000256" key="15">
    <source>
        <dbReference type="RuleBase" id="RU004196"/>
    </source>
</evidence>
<feature type="compositionally biased region" description="Basic and acidic residues" evidence="16">
    <location>
        <begin position="769"/>
        <end position="783"/>
    </location>
</feature>
<dbReference type="EC" id="6.5.1.1" evidence="14"/>
<evidence type="ECO:0000256" key="3">
    <source>
        <dbReference type="ARBA" id="ARBA00022598"/>
    </source>
</evidence>
<feature type="region of interest" description="Disordered" evidence="16">
    <location>
        <begin position="764"/>
        <end position="783"/>
    </location>
</feature>
<dbReference type="Gene3D" id="3.30.1490.70">
    <property type="match status" value="1"/>
</dbReference>
<sequence length="783" mass="87434">MARTPTKPQRSIASFFRPGEKEFAAEDEVAATATRTDELDGKKSIGSETDGDERAKMRSIQVVEDVVVPDEDGMERTSRKRSAKVLESDDEAQVEEEEFQGSSSSDDIVEEQNTQTWMGARKSENLKKSKSDSGVGKEAIGVLQEYQKYQPTKEATWKPGSPVPYKYLAKVLQEIRQESKRLQITRILANAFRTVIATTPQDLVYCVYLCSNTLAPAHHGLELGIGESTLMRAIAEATGRKESSIKAEYHQTGDLGDVAQNAKAKQRVMFPPPPLTVKTVFDNFLAIAKESGSKSQDKKRGRIQKLLVSAKEEEPGYIIRSLQGKLRIGLAGQTILVAIAHAVYLQSNPKKTAKNDDVALHLEEASRKVKQVFSECPDYQQLVEALLSEGIQGFAKLCKFRIGIPVRPMLAKPTVGVSEVLERFSGTKFTCEYKYDGERAQIHILEGGLVKIYSRNAEDTTAKYLDVAAIIPTHLHKGIRDVVIDSEIVAYDREKNEILPFQILSTRSKKETDIKNIKVQVCVFAFDCLYLNGEPLLQKTLVERRNAMHAAVREESGLLEFAKFKTSTDVEELQDFLNESVKAKTEGLIVKTLTENATYEPSKRSFNWLKLKKDYIDGLGDSLDLVVIGAWYGKGKRTGVFGAFLLACYNEDTEEFESVCKLGTGLSDEDLQSHSKELRQFVAEGPKSYYRYGETLAPDVWFETQVVWEIKAADLSISPVHKAGAGVVDASKGISLRFPRLIRSREDKSPEAATTSTHIVDMYRAQSLRSEEKGPKMDEADYW</sequence>
<dbReference type="GO" id="GO:0071897">
    <property type="term" value="P:DNA biosynthetic process"/>
    <property type="evidence" value="ECO:0007669"/>
    <property type="project" value="InterPro"/>
</dbReference>
<protein>
    <recommendedName>
        <fullName evidence="14">DNA ligase</fullName>
        <ecNumber evidence="14">6.5.1.1</ecNumber>
    </recommendedName>
</protein>
<evidence type="ECO:0000256" key="7">
    <source>
        <dbReference type="ARBA" id="ARBA00022763"/>
    </source>
</evidence>
<evidence type="ECO:0000256" key="11">
    <source>
        <dbReference type="ARBA" id="ARBA00023242"/>
    </source>
</evidence>
<evidence type="ECO:0000256" key="9">
    <source>
        <dbReference type="ARBA" id="ARBA00023172"/>
    </source>
</evidence>
<evidence type="ECO:0000256" key="5">
    <source>
        <dbReference type="ARBA" id="ARBA00022705"/>
    </source>
</evidence>
<dbReference type="InterPro" id="IPR012309">
    <property type="entry name" value="DNA_ligase_ATP-dep_C"/>
</dbReference>
<keyword evidence="3 14" id="KW-0436">Ligase</keyword>
<keyword evidence="4" id="KW-0132">Cell division</keyword>
<dbReference type="GO" id="GO:0006281">
    <property type="term" value="P:DNA repair"/>
    <property type="evidence" value="ECO:0007669"/>
    <property type="project" value="UniProtKB-KW"/>
</dbReference>
<dbReference type="SUPFAM" id="SSF56091">
    <property type="entry name" value="DNA ligase/mRNA capping enzyme, catalytic domain"/>
    <property type="match status" value="1"/>
</dbReference>
<evidence type="ECO:0000256" key="16">
    <source>
        <dbReference type="SAM" id="MobiDB-lite"/>
    </source>
</evidence>
<evidence type="ECO:0000313" key="18">
    <source>
        <dbReference type="EMBL" id="CAE0607072.1"/>
    </source>
</evidence>
<dbReference type="InterPro" id="IPR012310">
    <property type="entry name" value="DNA_ligase_ATP-dep_cent"/>
</dbReference>
<evidence type="ECO:0000256" key="13">
    <source>
        <dbReference type="ARBA" id="ARBA00034003"/>
    </source>
</evidence>
<organism evidence="18">
    <name type="scientific">Picocystis salinarum</name>
    <dbReference type="NCBI Taxonomy" id="88271"/>
    <lineage>
        <taxon>Eukaryota</taxon>
        <taxon>Viridiplantae</taxon>
        <taxon>Chlorophyta</taxon>
        <taxon>Picocystophyceae</taxon>
        <taxon>Picocystales</taxon>
        <taxon>Picocystaceae</taxon>
        <taxon>Picocystis</taxon>
    </lineage>
</organism>
<dbReference type="InterPro" id="IPR012308">
    <property type="entry name" value="DNA_ligase_ATP-dep_N"/>
</dbReference>
<dbReference type="SUPFAM" id="SSF50249">
    <property type="entry name" value="Nucleic acid-binding proteins"/>
    <property type="match status" value="1"/>
</dbReference>
<dbReference type="Gene3D" id="3.30.470.30">
    <property type="entry name" value="DNA ligase/mRNA capping enzyme"/>
    <property type="match status" value="1"/>
</dbReference>
<dbReference type="CDD" id="cd07900">
    <property type="entry name" value="Adenylation_DNA_ligase_I_Euk"/>
    <property type="match status" value="1"/>
</dbReference>
<dbReference type="GO" id="GO:0006310">
    <property type="term" value="P:DNA recombination"/>
    <property type="evidence" value="ECO:0007669"/>
    <property type="project" value="UniProtKB-KW"/>
</dbReference>
<evidence type="ECO:0000256" key="8">
    <source>
        <dbReference type="ARBA" id="ARBA00022840"/>
    </source>
</evidence>
<dbReference type="GO" id="GO:0005739">
    <property type="term" value="C:mitochondrion"/>
    <property type="evidence" value="ECO:0007669"/>
    <property type="project" value="TreeGrafter"/>
</dbReference>